<dbReference type="InterPro" id="IPR038187">
    <property type="entry name" value="NAC_A/B_dom_sf"/>
</dbReference>
<dbReference type="STRING" id="5722.A2D8B8"/>
<dbReference type="SMR" id="A2D8B8"/>
<protein>
    <recommendedName>
        <fullName evidence="2">Nascent polypeptide-associated complex subunit beta</fullName>
    </recommendedName>
</protein>
<proteinExistence type="inferred from homology"/>
<reference evidence="5" key="2">
    <citation type="journal article" date="2007" name="Science">
        <title>Draft genome sequence of the sexually transmitted pathogen Trichomonas vaginalis.</title>
        <authorList>
            <person name="Carlton J.M."/>
            <person name="Hirt R.P."/>
            <person name="Silva J.C."/>
            <person name="Delcher A.L."/>
            <person name="Schatz M."/>
            <person name="Zhao Q."/>
            <person name="Wortman J.R."/>
            <person name="Bidwell S.L."/>
            <person name="Alsmark U.C.M."/>
            <person name="Besteiro S."/>
            <person name="Sicheritz-Ponten T."/>
            <person name="Noel C.J."/>
            <person name="Dacks J.B."/>
            <person name="Foster P.G."/>
            <person name="Simillion C."/>
            <person name="Van de Peer Y."/>
            <person name="Miranda-Saavedra D."/>
            <person name="Barton G.J."/>
            <person name="Westrop G.D."/>
            <person name="Mueller S."/>
            <person name="Dessi D."/>
            <person name="Fiori P.L."/>
            <person name="Ren Q."/>
            <person name="Paulsen I."/>
            <person name="Zhang H."/>
            <person name="Bastida-Corcuera F.D."/>
            <person name="Simoes-Barbosa A."/>
            <person name="Brown M.T."/>
            <person name="Hayes R.D."/>
            <person name="Mukherjee M."/>
            <person name="Okumura C.Y."/>
            <person name="Schneider R."/>
            <person name="Smith A.J."/>
            <person name="Vanacova S."/>
            <person name="Villalvazo M."/>
            <person name="Haas B.J."/>
            <person name="Pertea M."/>
            <person name="Feldblyum T.V."/>
            <person name="Utterback T.R."/>
            <person name="Shu C.L."/>
            <person name="Osoegawa K."/>
            <person name="de Jong P.J."/>
            <person name="Hrdy I."/>
            <person name="Horvathova L."/>
            <person name="Zubacova Z."/>
            <person name="Dolezal P."/>
            <person name="Malik S.B."/>
            <person name="Logsdon J.M. Jr."/>
            <person name="Henze K."/>
            <person name="Gupta A."/>
            <person name="Wang C.C."/>
            <person name="Dunne R.L."/>
            <person name="Upcroft J.A."/>
            <person name="Upcroft P."/>
            <person name="White O."/>
            <person name="Salzberg S.L."/>
            <person name="Tang P."/>
            <person name="Chiu C.-H."/>
            <person name="Lee Y.-S."/>
            <person name="Embley T.M."/>
            <person name="Coombs G.H."/>
            <person name="Mottram J.C."/>
            <person name="Tachezy J."/>
            <person name="Fraser-Liggett C.M."/>
            <person name="Johnson P.J."/>
        </authorList>
    </citation>
    <scope>NUCLEOTIDE SEQUENCE [LARGE SCALE GENOMIC DNA]</scope>
    <source>
        <strain evidence="5">G3</strain>
    </source>
</reference>
<dbReference type="GO" id="GO:0005829">
    <property type="term" value="C:cytosol"/>
    <property type="evidence" value="ECO:0000318"/>
    <property type="project" value="GO_Central"/>
</dbReference>
<evidence type="ECO:0000313" key="5">
    <source>
        <dbReference type="EMBL" id="EAY23551.1"/>
    </source>
</evidence>
<feature type="domain" description="NAC-A/B" evidence="4">
    <location>
        <begin position="27"/>
        <end position="92"/>
    </location>
</feature>
<dbReference type="InterPro" id="IPR039370">
    <property type="entry name" value="BTF3"/>
</dbReference>
<gene>
    <name evidence="5" type="ORF">TVAG_072140</name>
</gene>
<keyword evidence="2" id="KW-0804">Transcription</keyword>
<evidence type="ECO:0000256" key="1">
    <source>
        <dbReference type="ARBA" id="ARBA00005296"/>
    </source>
</evidence>
<keyword evidence="6" id="KW-1185">Reference proteome</keyword>
<dbReference type="RefSeq" id="XP_001584537.1">
    <property type="nucleotide sequence ID" value="XM_001584487.1"/>
</dbReference>
<evidence type="ECO:0000256" key="2">
    <source>
        <dbReference type="RuleBase" id="RU361272"/>
    </source>
</evidence>
<feature type="compositionally biased region" description="Basic and acidic residues" evidence="3">
    <location>
        <begin position="125"/>
        <end position="137"/>
    </location>
</feature>
<keyword evidence="2" id="KW-0805">Transcription regulation</keyword>
<name>A2D8B8_TRIV3</name>
<comment type="subunit">
    <text evidence="2">Part of the nascent polypeptide-associated complex (NAC).</text>
</comment>
<dbReference type="VEuPathDB" id="TrichDB:TVAG_072140"/>
<evidence type="ECO:0000259" key="4">
    <source>
        <dbReference type="PROSITE" id="PS51151"/>
    </source>
</evidence>
<feature type="region of interest" description="Disordered" evidence="3">
    <location>
        <begin position="1"/>
        <end position="31"/>
    </location>
</feature>
<dbReference type="AlphaFoldDB" id="A2D8B8"/>
<organism evidence="5 6">
    <name type="scientific">Trichomonas vaginalis (strain ATCC PRA-98 / G3)</name>
    <dbReference type="NCBI Taxonomy" id="412133"/>
    <lineage>
        <taxon>Eukaryota</taxon>
        <taxon>Metamonada</taxon>
        <taxon>Parabasalia</taxon>
        <taxon>Trichomonadida</taxon>
        <taxon>Trichomonadidae</taxon>
        <taxon>Trichomonas</taxon>
    </lineage>
</organism>
<feature type="region of interest" description="Disordered" evidence="3">
    <location>
        <begin position="110"/>
        <end position="137"/>
    </location>
</feature>
<dbReference type="KEGG" id="tva:5469115"/>
<dbReference type="SMART" id="SM01407">
    <property type="entry name" value="NAC"/>
    <property type="match status" value="1"/>
</dbReference>
<comment type="similarity">
    <text evidence="1 2">Belongs to the NAC-beta family.</text>
</comment>
<dbReference type="Gene3D" id="2.20.70.30">
    <property type="entry name" value="Nascent polypeptide-associated complex domain"/>
    <property type="match status" value="1"/>
</dbReference>
<dbReference type="PROSITE" id="PS51151">
    <property type="entry name" value="NAC_AB"/>
    <property type="match status" value="1"/>
</dbReference>
<dbReference type="EMBL" id="DS113178">
    <property type="protein sequence ID" value="EAY23551.1"/>
    <property type="molecule type" value="Genomic_DNA"/>
</dbReference>
<evidence type="ECO:0000256" key="3">
    <source>
        <dbReference type="SAM" id="MobiDB-lite"/>
    </source>
</evidence>
<dbReference type="OrthoDB" id="8033832at2759"/>
<dbReference type="InterPro" id="IPR002715">
    <property type="entry name" value="Nas_poly-pep-assoc_cplx_dom"/>
</dbReference>
<dbReference type="PANTHER" id="PTHR10351">
    <property type="entry name" value="TRANSCRIPTION FACTOR BTF3 FAMILY MEMBER"/>
    <property type="match status" value="1"/>
</dbReference>
<accession>A2D8B8</accession>
<dbReference type="VEuPathDB" id="TrichDB:TVAGG3_1047360"/>
<dbReference type="InParanoid" id="A2D8B8"/>
<dbReference type="Proteomes" id="UP000001542">
    <property type="component" value="Unassembled WGS sequence"/>
</dbReference>
<dbReference type="GO" id="GO:0005854">
    <property type="term" value="C:nascent polypeptide-associated complex"/>
    <property type="evidence" value="ECO:0000318"/>
    <property type="project" value="GO_Central"/>
</dbReference>
<dbReference type="Pfam" id="PF01849">
    <property type="entry name" value="NAC"/>
    <property type="match status" value="1"/>
</dbReference>
<dbReference type="FunCoup" id="A2D8B8">
    <property type="interactions" value="894"/>
</dbReference>
<evidence type="ECO:0000313" key="6">
    <source>
        <dbReference type="Proteomes" id="UP000001542"/>
    </source>
</evidence>
<sequence>MSGKNAGAKVGGKGSWRRKVKKAPTGSQEADKVWLAAQRQGCRDIGEIDNATIILAQNDSLSFTKPELAIDMRANTYVLRGKPEKKPVSEILQDLLSGIDLSKFGGKAGEEKKEELGDVANVDFSKPEEAQPEEKKE</sequence>
<reference evidence="5" key="1">
    <citation type="submission" date="2006-10" db="EMBL/GenBank/DDBJ databases">
        <authorList>
            <person name="Amadeo P."/>
            <person name="Zhao Q."/>
            <person name="Wortman J."/>
            <person name="Fraser-Liggett C."/>
            <person name="Carlton J."/>
        </authorList>
    </citation>
    <scope>NUCLEOTIDE SEQUENCE</scope>
    <source>
        <strain evidence="5">G3</strain>
    </source>
</reference>